<keyword evidence="1" id="KW-0812">Transmembrane</keyword>
<organism evidence="3 4">
    <name type="scientific">Hyaloscypha bicolor E</name>
    <dbReference type="NCBI Taxonomy" id="1095630"/>
    <lineage>
        <taxon>Eukaryota</taxon>
        <taxon>Fungi</taxon>
        <taxon>Dikarya</taxon>
        <taxon>Ascomycota</taxon>
        <taxon>Pezizomycotina</taxon>
        <taxon>Leotiomycetes</taxon>
        <taxon>Helotiales</taxon>
        <taxon>Hyaloscyphaceae</taxon>
        <taxon>Hyaloscypha</taxon>
        <taxon>Hyaloscypha bicolor</taxon>
    </lineage>
</organism>
<dbReference type="CDD" id="cd07389">
    <property type="entry name" value="MPP_PhoD"/>
    <property type="match status" value="1"/>
</dbReference>
<dbReference type="InParanoid" id="A0A2J6TC04"/>
<dbReference type="InterPro" id="IPR052900">
    <property type="entry name" value="Phospholipid_Metab_Enz"/>
</dbReference>
<dbReference type="EMBL" id="KZ613790">
    <property type="protein sequence ID" value="PMD60559.1"/>
    <property type="molecule type" value="Genomic_DNA"/>
</dbReference>
<dbReference type="Proteomes" id="UP000235371">
    <property type="component" value="Unassembled WGS sequence"/>
</dbReference>
<keyword evidence="4" id="KW-1185">Reference proteome</keyword>
<dbReference type="InterPro" id="IPR029052">
    <property type="entry name" value="Metallo-depent_PP-like"/>
</dbReference>
<dbReference type="InterPro" id="IPR018946">
    <property type="entry name" value="PhoD-like_MPP"/>
</dbReference>
<dbReference type="Gene3D" id="3.60.21.70">
    <property type="entry name" value="PhoD-like phosphatase"/>
    <property type="match status" value="1"/>
</dbReference>
<dbReference type="PANTHER" id="PTHR43606">
    <property type="entry name" value="PHOSPHATASE, PUTATIVE (AFU_ORTHOLOGUE AFUA_6G08710)-RELATED"/>
    <property type="match status" value="1"/>
</dbReference>
<feature type="domain" description="PhoD-like phosphatase metallophosphatase" evidence="2">
    <location>
        <begin position="290"/>
        <end position="555"/>
    </location>
</feature>
<evidence type="ECO:0000259" key="2">
    <source>
        <dbReference type="Pfam" id="PF09423"/>
    </source>
</evidence>
<feature type="transmembrane region" description="Helical" evidence="1">
    <location>
        <begin position="36"/>
        <end position="54"/>
    </location>
</feature>
<sequence>MATLQDRATVLSSSVLRILGYIFLRWIPGHHLPPLIYGLFAIYIPSFIASFVTLPQYNVLEDDIDIIVTEKEVEDQPLAHNLRSKDNQDVPTHVEEEVEIDETIILEEKAPRPWRTLLTGLPDPNSAALSLLTLLINVALVLAVTDLIYSPNAFHPTQNLSFARLGYVSSTQASLLVREPDLSQLPIFVSYRLASPAATYEDPAWQSAGTITSLDNSTDYTKAVTFPLPQHPDRTYQWATSNNHTGFFAVPPKAGQVTKHGDFTFLTTSCIIPRFPYNPLDHALAIPGFRHMADVIKSIPGGARFMLFLGDFIYVDVPKRFGSSAEDYRSKYRQVYASPDWPKVGQNLSWIHVLDDHDIANDWDRNTTGVYQAAVDPWHHYHTAVNPPKARQAGTYNTLRSDATYFEFTQGPATFFMLDTRTHRDSNSALPVNSTEKTMLGEEQLADLLAFLEKPEPKGVKWKIVVSSVPFTKNWRVNNLDTWAGFLGERQKILEAMWDVGLRGGVGVVVLSGDRHEFAATAFPPPKGGDWPISATVHEFSTSPLSQFWLPTPTYRQVDDGDIMIKYIPAGNSKLGAVTIENTGSDQSILKFRLYVDGVEAWSSVILSPPSISGKRWGKDVLWG</sequence>
<dbReference type="STRING" id="1095630.A0A2J6TC04"/>
<accession>A0A2J6TC04</accession>
<evidence type="ECO:0000313" key="4">
    <source>
        <dbReference type="Proteomes" id="UP000235371"/>
    </source>
</evidence>
<name>A0A2J6TC04_9HELO</name>
<dbReference type="SUPFAM" id="SSF56300">
    <property type="entry name" value="Metallo-dependent phosphatases"/>
    <property type="match status" value="1"/>
</dbReference>
<proteinExistence type="predicted"/>
<dbReference type="RefSeq" id="XP_024737463.1">
    <property type="nucleotide sequence ID" value="XM_024874722.1"/>
</dbReference>
<dbReference type="GeneID" id="36582802"/>
<keyword evidence="1" id="KW-0472">Membrane</keyword>
<dbReference type="OrthoDB" id="2100241at2759"/>
<evidence type="ECO:0000256" key="1">
    <source>
        <dbReference type="SAM" id="Phobius"/>
    </source>
</evidence>
<dbReference type="InterPro" id="IPR038607">
    <property type="entry name" value="PhoD-like_sf"/>
</dbReference>
<gene>
    <name evidence="3" type="ORF">K444DRAFT_528419</name>
</gene>
<evidence type="ECO:0000313" key="3">
    <source>
        <dbReference type="EMBL" id="PMD60559.1"/>
    </source>
</evidence>
<dbReference type="AlphaFoldDB" id="A0A2J6TC04"/>
<reference evidence="3 4" key="1">
    <citation type="submission" date="2016-04" db="EMBL/GenBank/DDBJ databases">
        <title>A degradative enzymes factory behind the ericoid mycorrhizal symbiosis.</title>
        <authorList>
            <consortium name="DOE Joint Genome Institute"/>
            <person name="Martino E."/>
            <person name="Morin E."/>
            <person name="Grelet G."/>
            <person name="Kuo A."/>
            <person name="Kohler A."/>
            <person name="Daghino S."/>
            <person name="Barry K."/>
            <person name="Choi C."/>
            <person name="Cichocki N."/>
            <person name="Clum A."/>
            <person name="Copeland A."/>
            <person name="Hainaut M."/>
            <person name="Haridas S."/>
            <person name="Labutti K."/>
            <person name="Lindquist E."/>
            <person name="Lipzen A."/>
            <person name="Khouja H.-R."/>
            <person name="Murat C."/>
            <person name="Ohm R."/>
            <person name="Olson A."/>
            <person name="Spatafora J."/>
            <person name="Veneault-Fourrey C."/>
            <person name="Henrissat B."/>
            <person name="Grigoriev I."/>
            <person name="Martin F."/>
            <person name="Perotto S."/>
        </authorList>
    </citation>
    <scope>NUCLEOTIDE SEQUENCE [LARGE SCALE GENOMIC DNA]</scope>
    <source>
        <strain evidence="3 4">E</strain>
    </source>
</reference>
<dbReference type="PANTHER" id="PTHR43606:SF2">
    <property type="entry name" value="ALKALINE PHOSPHATASE FAMILY PROTEIN (AFU_ORTHOLOGUE AFUA_5G03860)"/>
    <property type="match status" value="1"/>
</dbReference>
<dbReference type="Pfam" id="PF09423">
    <property type="entry name" value="PhoD"/>
    <property type="match status" value="1"/>
</dbReference>
<protein>
    <recommendedName>
        <fullName evidence="2">PhoD-like phosphatase metallophosphatase domain-containing protein</fullName>
    </recommendedName>
</protein>
<keyword evidence="1" id="KW-1133">Transmembrane helix</keyword>